<dbReference type="SUPFAM" id="SSF56112">
    <property type="entry name" value="Protein kinase-like (PK-like)"/>
    <property type="match status" value="1"/>
</dbReference>
<dbReference type="OMA" id="IRMPENS"/>
<dbReference type="InterPro" id="IPR011009">
    <property type="entry name" value="Kinase-like_dom_sf"/>
</dbReference>
<dbReference type="OrthoDB" id="4062651at2759"/>
<keyword evidence="3 6" id="KW-0547">Nucleotide-binding</keyword>
<dbReference type="InterPro" id="IPR008271">
    <property type="entry name" value="Ser/Thr_kinase_AS"/>
</dbReference>
<protein>
    <recommendedName>
        <fullName evidence="8">Protein kinase domain-containing protein</fullName>
    </recommendedName>
</protein>
<dbReference type="Gramene" id="EFJ32264">
    <property type="protein sequence ID" value="EFJ32264"/>
    <property type="gene ID" value="SELMODRAFT_25384"/>
</dbReference>
<dbReference type="GO" id="GO:0005524">
    <property type="term" value="F:ATP binding"/>
    <property type="evidence" value="ECO:0007669"/>
    <property type="project" value="UniProtKB-UniRule"/>
</dbReference>
<dbReference type="Gene3D" id="3.30.200.20">
    <property type="entry name" value="Phosphorylase Kinase, domain 1"/>
    <property type="match status" value="1"/>
</dbReference>
<dbReference type="STRING" id="88036.D8R662"/>
<evidence type="ECO:0000256" key="6">
    <source>
        <dbReference type="PROSITE-ProRule" id="PRU10141"/>
    </source>
</evidence>
<gene>
    <name evidence="9" type="ORF">SELMODRAFT_25384</name>
</gene>
<dbReference type="InterPro" id="IPR000719">
    <property type="entry name" value="Prot_kinase_dom"/>
</dbReference>
<keyword evidence="5 6" id="KW-0067">ATP-binding</keyword>
<evidence type="ECO:0000256" key="3">
    <source>
        <dbReference type="ARBA" id="ARBA00022741"/>
    </source>
</evidence>
<dbReference type="PROSITE" id="PS00108">
    <property type="entry name" value="PROTEIN_KINASE_ST"/>
    <property type="match status" value="1"/>
</dbReference>
<evidence type="ECO:0000256" key="1">
    <source>
        <dbReference type="ARBA" id="ARBA00022527"/>
    </source>
</evidence>
<evidence type="ECO:0000256" key="7">
    <source>
        <dbReference type="RuleBase" id="RU000304"/>
    </source>
</evidence>
<dbReference type="AlphaFoldDB" id="D8R662"/>
<dbReference type="HOGENOM" id="CLU_000288_21_4_1"/>
<evidence type="ECO:0000313" key="10">
    <source>
        <dbReference type="Proteomes" id="UP000001514"/>
    </source>
</evidence>
<dbReference type="EMBL" id="GL377572">
    <property type="protein sequence ID" value="EFJ32264.1"/>
    <property type="molecule type" value="Genomic_DNA"/>
</dbReference>
<dbReference type="SMART" id="SM00220">
    <property type="entry name" value="S_TKc"/>
    <property type="match status" value="1"/>
</dbReference>
<dbReference type="InterPro" id="IPR001245">
    <property type="entry name" value="Ser-Thr/Tyr_kinase_cat_dom"/>
</dbReference>
<dbReference type="PANTHER" id="PTHR46008:SF55">
    <property type="match status" value="1"/>
</dbReference>
<sequence length="277" mass="29973">FQEMELATNGFSENRRLGDGGFGTVYAGTLGGGGDVVAVKLLHRSPQQASPQFMAEIDILSRFKHPNLVQLLGCSTDGQSLLLVYEFVGNGTLADHLHTKKSRLPWLTRLAIAIDIAQVLAYLHSYSILHRDVKSTNVLLDEGFHAKLGDFGLSKAAAAAAAVEGHVSIGAQGTAGYLDPEYHQCYALTDKSDVYSFGVLLMELITAKPAVDFSRERVNLAPYAVGMLQAGAFEQIIDPHLEAARNCMVRAMALRVAEIAFQCLAANPEDRPRMGEV</sequence>
<keyword evidence="1 7" id="KW-0723">Serine/threonine-protein kinase</keyword>
<dbReference type="PROSITE" id="PS50011">
    <property type="entry name" value="PROTEIN_KINASE_DOM"/>
    <property type="match status" value="1"/>
</dbReference>
<reference evidence="9 10" key="1">
    <citation type="journal article" date="2011" name="Science">
        <title>The Selaginella genome identifies genetic changes associated with the evolution of vascular plants.</title>
        <authorList>
            <person name="Banks J.A."/>
            <person name="Nishiyama T."/>
            <person name="Hasebe M."/>
            <person name="Bowman J.L."/>
            <person name="Gribskov M."/>
            <person name="dePamphilis C."/>
            <person name="Albert V.A."/>
            <person name="Aono N."/>
            <person name="Aoyama T."/>
            <person name="Ambrose B.A."/>
            <person name="Ashton N.W."/>
            <person name="Axtell M.J."/>
            <person name="Barker E."/>
            <person name="Barker M.S."/>
            <person name="Bennetzen J.L."/>
            <person name="Bonawitz N.D."/>
            <person name="Chapple C."/>
            <person name="Cheng C."/>
            <person name="Correa L.G."/>
            <person name="Dacre M."/>
            <person name="DeBarry J."/>
            <person name="Dreyer I."/>
            <person name="Elias M."/>
            <person name="Engstrom E.M."/>
            <person name="Estelle M."/>
            <person name="Feng L."/>
            <person name="Finet C."/>
            <person name="Floyd S.K."/>
            <person name="Frommer W.B."/>
            <person name="Fujita T."/>
            <person name="Gramzow L."/>
            <person name="Gutensohn M."/>
            <person name="Harholt J."/>
            <person name="Hattori M."/>
            <person name="Heyl A."/>
            <person name="Hirai T."/>
            <person name="Hiwatashi Y."/>
            <person name="Ishikawa M."/>
            <person name="Iwata M."/>
            <person name="Karol K.G."/>
            <person name="Koehler B."/>
            <person name="Kolukisaoglu U."/>
            <person name="Kubo M."/>
            <person name="Kurata T."/>
            <person name="Lalonde S."/>
            <person name="Li K."/>
            <person name="Li Y."/>
            <person name="Litt A."/>
            <person name="Lyons E."/>
            <person name="Manning G."/>
            <person name="Maruyama T."/>
            <person name="Michael T.P."/>
            <person name="Mikami K."/>
            <person name="Miyazaki S."/>
            <person name="Morinaga S."/>
            <person name="Murata T."/>
            <person name="Mueller-Roeber B."/>
            <person name="Nelson D.R."/>
            <person name="Obara M."/>
            <person name="Oguri Y."/>
            <person name="Olmstead R.G."/>
            <person name="Onodera N."/>
            <person name="Petersen B.L."/>
            <person name="Pils B."/>
            <person name="Prigge M."/>
            <person name="Rensing S.A."/>
            <person name="Riano-Pachon D.M."/>
            <person name="Roberts A.W."/>
            <person name="Sato Y."/>
            <person name="Scheller H.V."/>
            <person name="Schulz B."/>
            <person name="Schulz C."/>
            <person name="Shakirov E.V."/>
            <person name="Shibagaki N."/>
            <person name="Shinohara N."/>
            <person name="Shippen D.E."/>
            <person name="Soerensen I."/>
            <person name="Sotooka R."/>
            <person name="Sugimoto N."/>
            <person name="Sugita M."/>
            <person name="Sumikawa N."/>
            <person name="Tanurdzic M."/>
            <person name="Theissen G."/>
            <person name="Ulvskov P."/>
            <person name="Wakazuki S."/>
            <person name="Weng J.K."/>
            <person name="Willats W.W."/>
            <person name="Wipf D."/>
            <person name="Wolf P.G."/>
            <person name="Yang L."/>
            <person name="Zimmer A.D."/>
            <person name="Zhu Q."/>
            <person name="Mitros T."/>
            <person name="Hellsten U."/>
            <person name="Loque D."/>
            <person name="Otillar R."/>
            <person name="Salamov A."/>
            <person name="Schmutz J."/>
            <person name="Shapiro H."/>
            <person name="Lindquist E."/>
            <person name="Lucas S."/>
            <person name="Rokhsar D."/>
            <person name="Grigoriev I.V."/>
        </authorList>
    </citation>
    <scope>NUCLEOTIDE SEQUENCE [LARGE SCALE GENOMIC DNA]</scope>
</reference>
<name>D8R662_SELML</name>
<evidence type="ECO:0000256" key="4">
    <source>
        <dbReference type="ARBA" id="ARBA00022777"/>
    </source>
</evidence>
<evidence type="ECO:0000256" key="5">
    <source>
        <dbReference type="ARBA" id="ARBA00022840"/>
    </source>
</evidence>
<dbReference type="Pfam" id="PF07714">
    <property type="entry name" value="PK_Tyr_Ser-Thr"/>
    <property type="match status" value="1"/>
</dbReference>
<dbReference type="PANTHER" id="PTHR46008">
    <property type="entry name" value="LEAF RUST 10 DISEASE-RESISTANCE LOCUS RECEPTOR-LIKE PROTEIN KINASE-LIKE 1.4"/>
    <property type="match status" value="1"/>
</dbReference>
<dbReference type="Proteomes" id="UP000001514">
    <property type="component" value="Unassembled WGS sequence"/>
</dbReference>
<accession>D8R662</accession>
<organism evidence="10">
    <name type="scientific">Selaginella moellendorffii</name>
    <name type="common">Spikemoss</name>
    <dbReference type="NCBI Taxonomy" id="88036"/>
    <lineage>
        <taxon>Eukaryota</taxon>
        <taxon>Viridiplantae</taxon>
        <taxon>Streptophyta</taxon>
        <taxon>Embryophyta</taxon>
        <taxon>Tracheophyta</taxon>
        <taxon>Lycopodiopsida</taxon>
        <taxon>Selaginellales</taxon>
        <taxon>Selaginellaceae</taxon>
        <taxon>Selaginella</taxon>
    </lineage>
</organism>
<dbReference type="KEGG" id="smo:SELMODRAFT_25384"/>
<evidence type="ECO:0000256" key="2">
    <source>
        <dbReference type="ARBA" id="ARBA00022679"/>
    </source>
</evidence>
<feature type="non-terminal residue" evidence="9">
    <location>
        <position position="1"/>
    </location>
</feature>
<dbReference type="eggNOG" id="KOG1187">
    <property type="taxonomic scope" value="Eukaryota"/>
</dbReference>
<feature type="binding site" evidence="6">
    <location>
        <position position="40"/>
    </location>
    <ligand>
        <name>ATP</name>
        <dbReference type="ChEBI" id="CHEBI:30616"/>
    </ligand>
</feature>
<evidence type="ECO:0000313" key="9">
    <source>
        <dbReference type="EMBL" id="EFJ32264.1"/>
    </source>
</evidence>
<dbReference type="PROSITE" id="PS00107">
    <property type="entry name" value="PROTEIN_KINASE_ATP"/>
    <property type="match status" value="1"/>
</dbReference>
<dbReference type="Gene3D" id="1.10.510.10">
    <property type="entry name" value="Transferase(Phosphotransferase) domain 1"/>
    <property type="match status" value="1"/>
</dbReference>
<dbReference type="InParanoid" id="D8R662"/>
<keyword evidence="2" id="KW-0808">Transferase</keyword>
<dbReference type="InterPro" id="IPR017441">
    <property type="entry name" value="Protein_kinase_ATP_BS"/>
</dbReference>
<comment type="similarity">
    <text evidence="7">Belongs to the protein kinase superfamily.</text>
</comment>
<evidence type="ECO:0000259" key="8">
    <source>
        <dbReference type="PROSITE" id="PS50011"/>
    </source>
</evidence>
<proteinExistence type="inferred from homology"/>
<feature type="domain" description="Protein kinase" evidence="8">
    <location>
        <begin position="11"/>
        <end position="277"/>
    </location>
</feature>
<keyword evidence="10" id="KW-1185">Reference proteome</keyword>
<feature type="non-terminal residue" evidence="9">
    <location>
        <position position="277"/>
    </location>
</feature>
<dbReference type="GO" id="GO:0004674">
    <property type="term" value="F:protein serine/threonine kinase activity"/>
    <property type="evidence" value="ECO:0007669"/>
    <property type="project" value="UniProtKB-KW"/>
</dbReference>
<keyword evidence="4" id="KW-0418">Kinase</keyword>